<dbReference type="EMBL" id="JALD01000028">
    <property type="protein sequence ID" value="EUD12100.1"/>
    <property type="molecule type" value="Genomic_DNA"/>
</dbReference>
<dbReference type="AlphaFoldDB" id="A0AAV3M8V1"/>
<reference evidence="1 2" key="1">
    <citation type="submission" date="2014-01" db="EMBL/GenBank/DDBJ databases">
        <authorList>
            <person name="Durkin A.S."/>
            <person name="McCorrison J."/>
            <person name="Torralba M."/>
            <person name="Gillis M."/>
            <person name="Haft D.H."/>
            <person name="Methe B."/>
            <person name="Sutton G."/>
            <person name="Nelson K.E."/>
        </authorList>
    </citation>
    <scope>NUCLEOTIDE SEQUENCE [LARGE SCALE GENOMIC DNA]</scope>
    <source>
        <strain evidence="1 2">205/92</strain>
    </source>
</reference>
<accession>A0AAV3M8V1</accession>
<protein>
    <submittedName>
        <fullName evidence="1">Uncharacterized protein</fullName>
    </submittedName>
</protein>
<evidence type="ECO:0000313" key="2">
    <source>
        <dbReference type="Proteomes" id="UP000022311"/>
    </source>
</evidence>
<comment type="caution">
    <text evidence="1">The sequence shown here is derived from an EMBL/GenBank/DDBJ whole genome shotgun (WGS) entry which is preliminary data.</text>
</comment>
<evidence type="ECO:0000313" key="1">
    <source>
        <dbReference type="EMBL" id="EUD12100.1"/>
    </source>
</evidence>
<name>A0AAV3M8V1_9GAMM</name>
<dbReference type="Proteomes" id="UP000022311">
    <property type="component" value="Unassembled WGS sequence"/>
</dbReference>
<gene>
    <name evidence="1" type="ORF">HMPREF1563_1224</name>
</gene>
<proteinExistence type="predicted"/>
<sequence>MFGSLSVTCKWLVSDSDYDTDFSQIAHAFYAEFLFFIQDRKQAKN</sequence>
<organism evidence="1 2">
    <name type="scientific">Providencia alcalifaciens 205/92</name>
    <dbReference type="NCBI Taxonomy" id="1256988"/>
    <lineage>
        <taxon>Bacteria</taxon>
        <taxon>Pseudomonadati</taxon>
        <taxon>Pseudomonadota</taxon>
        <taxon>Gammaproteobacteria</taxon>
        <taxon>Enterobacterales</taxon>
        <taxon>Morganellaceae</taxon>
        <taxon>Providencia</taxon>
    </lineage>
</organism>